<name>A0A6G7XC73_9MICO</name>
<evidence type="ECO:0000313" key="1">
    <source>
        <dbReference type="EMBL" id="QIK61968.1"/>
    </source>
</evidence>
<dbReference type="RefSeq" id="WP_166287696.1">
    <property type="nucleotide sequence ID" value="NZ_CP049863.1"/>
</dbReference>
<dbReference type="EMBL" id="CP049863">
    <property type="protein sequence ID" value="QIK61968.1"/>
    <property type="molecule type" value="Genomic_DNA"/>
</dbReference>
<dbReference type="AlphaFoldDB" id="A0A6G7XC73"/>
<evidence type="ECO:0000313" key="2">
    <source>
        <dbReference type="Proteomes" id="UP000502677"/>
    </source>
</evidence>
<dbReference type="Proteomes" id="UP000502677">
    <property type="component" value="Chromosome"/>
</dbReference>
<gene>
    <name evidence="1" type="ORF">G7068_01155</name>
</gene>
<proteinExistence type="predicted"/>
<accession>A0A6G7XC73</accession>
<organism evidence="1 2">
    <name type="scientific">Leucobacter viscericola</name>
    <dbReference type="NCBI Taxonomy" id="2714935"/>
    <lineage>
        <taxon>Bacteria</taxon>
        <taxon>Bacillati</taxon>
        <taxon>Actinomycetota</taxon>
        <taxon>Actinomycetes</taxon>
        <taxon>Micrococcales</taxon>
        <taxon>Microbacteriaceae</taxon>
        <taxon>Leucobacter</taxon>
    </lineage>
</organism>
<dbReference type="KEGG" id="lvi:G7068_01155"/>
<sequence>MDSFPLQKATTKSRRVRSVAAALVALILGLVLTGCAPQWFSSAVESGELTYGFGGPASPSSDLGRLELSFDKDSFVLVARSGIDEISITGTPQRVQEALKNLQDEGLRQARPDPNSCQDCGFGEILVRNQAGTVFTSYPRGSEEDIVREAIEEIVGAKAMKQVYERFQ</sequence>
<keyword evidence="2" id="KW-1185">Reference proteome</keyword>
<reference evidence="1 2" key="1">
    <citation type="submission" date="2020-03" db="EMBL/GenBank/DDBJ databases">
        <title>Leucobacter sp. nov., isolated from beetles.</title>
        <authorList>
            <person name="Hyun D.-W."/>
            <person name="Bae J.-W."/>
        </authorList>
    </citation>
    <scope>NUCLEOTIDE SEQUENCE [LARGE SCALE GENOMIC DNA]</scope>
    <source>
        <strain evidence="1 2">HDW9C</strain>
    </source>
</reference>
<protein>
    <submittedName>
        <fullName evidence="1">Uncharacterized protein</fullName>
    </submittedName>
</protein>